<accession>A0ABY7U610</accession>
<dbReference type="RefSeq" id="WP_022862843.1">
    <property type="nucleotide sequence ID" value="NZ_ATVG01000004.1"/>
</dbReference>
<evidence type="ECO:0000256" key="1">
    <source>
        <dbReference type="SAM" id="SignalP"/>
    </source>
</evidence>
<evidence type="ECO:0000313" key="3">
    <source>
        <dbReference type="Proteomes" id="UP001220064"/>
    </source>
</evidence>
<gene>
    <name evidence="2" type="ORF">CMASS_03410</name>
</gene>
<evidence type="ECO:0000313" key="2">
    <source>
        <dbReference type="EMBL" id="WCZ32136.1"/>
    </source>
</evidence>
<feature type="signal peptide" evidence="1">
    <location>
        <begin position="1"/>
        <end position="34"/>
    </location>
</feature>
<dbReference type="Proteomes" id="UP001220064">
    <property type="component" value="Chromosome"/>
</dbReference>
<organism evidence="2 3">
    <name type="scientific">Corynebacterium massiliense DSM 45435</name>
    <dbReference type="NCBI Taxonomy" id="1121364"/>
    <lineage>
        <taxon>Bacteria</taxon>
        <taxon>Bacillati</taxon>
        <taxon>Actinomycetota</taxon>
        <taxon>Actinomycetes</taxon>
        <taxon>Mycobacteriales</taxon>
        <taxon>Corynebacteriaceae</taxon>
        <taxon>Corynebacterium</taxon>
    </lineage>
</organism>
<keyword evidence="1" id="KW-0732">Signal</keyword>
<reference evidence="2 3" key="1">
    <citation type="submission" date="2020-10" db="EMBL/GenBank/DDBJ databases">
        <title>Complete genome sequence of Corynebacterium massiliense DSM 45435, type strain of Corynebacterium massiliense.</title>
        <authorList>
            <person name="Busche T."/>
            <person name="Kalinowski J."/>
            <person name="Ruckert C."/>
        </authorList>
    </citation>
    <scope>NUCLEOTIDE SEQUENCE [LARGE SCALE GENOMIC DNA]</scope>
    <source>
        <strain evidence="2 3">DSM 45435</strain>
    </source>
</reference>
<sequence>MELFDKQPGHFGRRFIAVIGCAAAAFGAPFAVNAALPSWTPPDEHVEIANEVDSNGMEYETEEVAGLDCPFDPMATGDRGWTCGKTTVVTQVVQGVDDLDVAAQRALRNAAMTNLDEVDNAVVARSGNHRIAADPDINTTAVVREIGDDSYSVTTASGPRDEVRETTAKLWTTAAGSEIPAEVSATIDEFSEKATDELADEFTDQQQGGTNRG</sequence>
<name>A0ABY7U610_9CORY</name>
<protein>
    <submittedName>
        <fullName evidence="2">Uncharacterized protein</fullName>
    </submittedName>
</protein>
<dbReference type="EMBL" id="CP063189">
    <property type="protein sequence ID" value="WCZ32136.1"/>
    <property type="molecule type" value="Genomic_DNA"/>
</dbReference>
<keyword evidence="3" id="KW-1185">Reference proteome</keyword>
<feature type="chain" id="PRO_5046722841" evidence="1">
    <location>
        <begin position="35"/>
        <end position="213"/>
    </location>
</feature>
<proteinExistence type="predicted"/>